<gene>
    <name evidence="5" type="ORF">ACFQO1_09505</name>
</gene>
<evidence type="ECO:0000256" key="3">
    <source>
        <dbReference type="RuleBase" id="RU003694"/>
    </source>
</evidence>
<dbReference type="InterPro" id="IPR016039">
    <property type="entry name" value="Thiolase-like"/>
</dbReference>
<comment type="similarity">
    <text evidence="1 3">Belongs to the thiolase-like superfamily. Beta-ketoacyl-ACP synthases family.</text>
</comment>
<sequence length="382" mass="40947">MKHKTYIAASAMVTPLGFTTEENILAIQKGHTGIQKHKIPSISSESFYGSLISSEQIDKAFTSLGAISKYTKLEKMMLLALSETLKHSEEKITENSLLLIATTKGNIDALEISSPFDNTRAQLSVLGTVIKDFFGFKNEPIIVSNACVSGILAISVAQRMLQNQSYDTAFIVAGDIVSKFTVSGFQSFQAMSDKPCQPYDTARNGITIGEAATSVVVSKKRPLTDTIEILSGSSCNDANHISGPSRTGEGLFKSISNTLHKANVSATEIDFISAHGTATLFNDEMEAIALNRAGLQKIPLNSLKGYFGHTFGASGLLETAVCLECMKTNTLYTSLGFTSLGVSKPLNIITKTTQKKIMTALKTASGFGGTNTAVLFKHLTTQ</sequence>
<evidence type="ECO:0000256" key="1">
    <source>
        <dbReference type="ARBA" id="ARBA00008467"/>
    </source>
</evidence>
<organism evidence="5 6">
    <name type="scientific">Jejudonia soesokkakensis</name>
    <dbReference type="NCBI Taxonomy" id="1323432"/>
    <lineage>
        <taxon>Bacteria</taxon>
        <taxon>Pseudomonadati</taxon>
        <taxon>Bacteroidota</taxon>
        <taxon>Flavobacteriia</taxon>
        <taxon>Flavobacteriales</taxon>
        <taxon>Flavobacteriaceae</taxon>
        <taxon>Jejudonia</taxon>
    </lineage>
</organism>
<reference evidence="6" key="1">
    <citation type="journal article" date="2019" name="Int. J. Syst. Evol. Microbiol.">
        <title>The Global Catalogue of Microorganisms (GCM) 10K type strain sequencing project: providing services to taxonomists for standard genome sequencing and annotation.</title>
        <authorList>
            <consortium name="The Broad Institute Genomics Platform"/>
            <consortium name="The Broad Institute Genome Sequencing Center for Infectious Disease"/>
            <person name="Wu L."/>
            <person name="Ma J."/>
        </authorList>
    </citation>
    <scope>NUCLEOTIDE SEQUENCE [LARGE SCALE GENOMIC DNA]</scope>
    <source>
        <strain evidence="6">CGMCC 1.16306</strain>
    </source>
</reference>
<keyword evidence="6" id="KW-1185">Reference proteome</keyword>
<dbReference type="Pfam" id="PF00109">
    <property type="entry name" value="ketoacyl-synt"/>
    <property type="match status" value="1"/>
</dbReference>
<evidence type="ECO:0000313" key="5">
    <source>
        <dbReference type="EMBL" id="MFC7357922.1"/>
    </source>
</evidence>
<dbReference type="InterPro" id="IPR020841">
    <property type="entry name" value="PKS_Beta-ketoAc_synthase_dom"/>
</dbReference>
<dbReference type="PROSITE" id="PS52004">
    <property type="entry name" value="KS3_2"/>
    <property type="match status" value="1"/>
</dbReference>
<dbReference type="Gene3D" id="3.40.47.10">
    <property type="match status" value="1"/>
</dbReference>
<dbReference type="SMART" id="SM00825">
    <property type="entry name" value="PKS_KS"/>
    <property type="match status" value="1"/>
</dbReference>
<feature type="domain" description="Ketosynthase family 3 (KS3)" evidence="4">
    <location>
        <begin position="2"/>
        <end position="378"/>
    </location>
</feature>
<dbReference type="Pfam" id="PF02801">
    <property type="entry name" value="Ketoacyl-synt_C"/>
    <property type="match status" value="1"/>
</dbReference>
<protein>
    <submittedName>
        <fullName evidence="5">Beta-ketoacyl synthase N-terminal-like domain-containing protein</fullName>
    </submittedName>
</protein>
<dbReference type="Proteomes" id="UP001596415">
    <property type="component" value="Unassembled WGS sequence"/>
</dbReference>
<evidence type="ECO:0000256" key="2">
    <source>
        <dbReference type="ARBA" id="ARBA00022679"/>
    </source>
</evidence>
<dbReference type="PANTHER" id="PTHR11712:SF320">
    <property type="entry name" value="BETA-KETOACYL SYNTHASE"/>
    <property type="match status" value="1"/>
</dbReference>
<dbReference type="InterPro" id="IPR014031">
    <property type="entry name" value="Ketoacyl_synth_C"/>
</dbReference>
<name>A0ABW2MSM2_9FLAO</name>
<dbReference type="InterPro" id="IPR000794">
    <property type="entry name" value="Beta-ketoacyl_synthase"/>
</dbReference>
<dbReference type="SUPFAM" id="SSF53901">
    <property type="entry name" value="Thiolase-like"/>
    <property type="match status" value="1"/>
</dbReference>
<dbReference type="InterPro" id="IPR014030">
    <property type="entry name" value="Ketoacyl_synth_N"/>
</dbReference>
<dbReference type="PANTHER" id="PTHR11712">
    <property type="entry name" value="POLYKETIDE SYNTHASE-RELATED"/>
    <property type="match status" value="1"/>
</dbReference>
<accession>A0ABW2MSM2</accession>
<comment type="caution">
    <text evidence="5">The sequence shown here is derived from an EMBL/GenBank/DDBJ whole genome shotgun (WGS) entry which is preliminary data.</text>
</comment>
<keyword evidence="2 3" id="KW-0808">Transferase</keyword>
<dbReference type="EMBL" id="JBHTBN010000004">
    <property type="protein sequence ID" value="MFC7357922.1"/>
    <property type="molecule type" value="Genomic_DNA"/>
</dbReference>
<evidence type="ECO:0000313" key="6">
    <source>
        <dbReference type="Proteomes" id="UP001596415"/>
    </source>
</evidence>
<evidence type="ECO:0000259" key="4">
    <source>
        <dbReference type="PROSITE" id="PS52004"/>
    </source>
</evidence>
<dbReference type="RefSeq" id="WP_380217794.1">
    <property type="nucleotide sequence ID" value="NZ_JBHTBN010000004.1"/>
</dbReference>
<proteinExistence type="inferred from homology"/>